<protein>
    <submittedName>
        <fullName evidence="2">Uncharacterized protein</fullName>
    </submittedName>
</protein>
<evidence type="ECO:0000313" key="3">
    <source>
        <dbReference type="Proteomes" id="UP000027647"/>
    </source>
</evidence>
<dbReference type="AlphaFoldDB" id="A0A074M8L3"/>
<name>A0A074M8L3_ERYLO</name>
<comment type="caution">
    <text evidence="2">The sequence shown here is derived from an EMBL/GenBank/DDBJ whole genome shotgun (WGS) entry which is preliminary data.</text>
</comment>
<dbReference type="Proteomes" id="UP000027647">
    <property type="component" value="Unassembled WGS sequence"/>
</dbReference>
<dbReference type="EMBL" id="JMIW01000004">
    <property type="protein sequence ID" value="KEO89759.1"/>
    <property type="molecule type" value="Genomic_DNA"/>
</dbReference>
<feature type="compositionally biased region" description="Gly residues" evidence="1">
    <location>
        <begin position="1"/>
        <end position="11"/>
    </location>
</feature>
<feature type="region of interest" description="Disordered" evidence="1">
    <location>
        <begin position="1"/>
        <end position="87"/>
    </location>
</feature>
<evidence type="ECO:0000256" key="1">
    <source>
        <dbReference type="SAM" id="MobiDB-lite"/>
    </source>
</evidence>
<reference evidence="2 3" key="1">
    <citation type="submission" date="2014-04" db="EMBL/GenBank/DDBJ databases">
        <title>A comprehensive comparison of genomes of Erythrobacter spp. strains.</title>
        <authorList>
            <person name="Zheng Q."/>
        </authorList>
    </citation>
    <scope>NUCLEOTIDE SEQUENCE [LARGE SCALE GENOMIC DNA]</scope>
    <source>
        <strain evidence="2 3">DSM 6997</strain>
    </source>
</reference>
<gene>
    <name evidence="2" type="ORF">EH31_11425</name>
</gene>
<organism evidence="2 3">
    <name type="scientific">Erythrobacter longus</name>
    <dbReference type="NCBI Taxonomy" id="1044"/>
    <lineage>
        <taxon>Bacteria</taxon>
        <taxon>Pseudomonadati</taxon>
        <taxon>Pseudomonadota</taxon>
        <taxon>Alphaproteobacteria</taxon>
        <taxon>Sphingomonadales</taxon>
        <taxon>Erythrobacteraceae</taxon>
        <taxon>Erythrobacter/Porphyrobacter group</taxon>
        <taxon>Erythrobacter</taxon>
    </lineage>
</organism>
<evidence type="ECO:0000313" key="2">
    <source>
        <dbReference type="EMBL" id="KEO89759.1"/>
    </source>
</evidence>
<sequence>MGDRVSGGGGNDFIRRWMQSGGGQNGGAPRVLEAEGARPSCWDVREPGPTTSAQHQTPAGCELPFLHPDDAGMESTGEQIRGGQKDK</sequence>
<proteinExistence type="predicted"/>
<accession>A0A074M8L3</accession>
<keyword evidence="3" id="KW-1185">Reference proteome</keyword>